<dbReference type="Proteomes" id="UP000663845">
    <property type="component" value="Unassembled WGS sequence"/>
</dbReference>
<evidence type="ECO:0000313" key="3">
    <source>
        <dbReference type="EMBL" id="CAF3549232.1"/>
    </source>
</evidence>
<name>A0A818K5I6_9BILA</name>
<dbReference type="EMBL" id="CAJNOE010000054">
    <property type="protein sequence ID" value="CAF0823751.1"/>
    <property type="molecule type" value="Genomic_DNA"/>
</dbReference>
<evidence type="ECO:0000313" key="2">
    <source>
        <dbReference type="EMBL" id="CAF0976212.1"/>
    </source>
</evidence>
<evidence type="ECO:0000313" key="5">
    <source>
        <dbReference type="Proteomes" id="UP000663868"/>
    </source>
</evidence>
<evidence type="ECO:0000313" key="1">
    <source>
        <dbReference type="EMBL" id="CAF0823751.1"/>
    </source>
</evidence>
<dbReference type="AlphaFoldDB" id="A0A818K5I6"/>
<proteinExistence type="predicted"/>
<gene>
    <name evidence="1" type="ORF">IZO911_LOCUS8145</name>
    <name evidence="2" type="ORF">JYZ213_LOCUS14671</name>
    <name evidence="3" type="ORF">KXQ929_LOCUS2565</name>
    <name evidence="4" type="ORF">OXD698_LOCUS37710</name>
</gene>
<sequence>MKGYWFNSREMTIKSAINPDWRLIRKEDEDYYRQNTIKTQVISDKSRDQTSISSLQEHIPNIIKFWARTNG</sequence>
<dbReference type="EMBL" id="CAJOAZ010006755">
    <property type="protein sequence ID" value="CAF4144187.1"/>
    <property type="molecule type" value="Genomic_DNA"/>
</dbReference>
<reference evidence="3" key="1">
    <citation type="submission" date="2021-02" db="EMBL/GenBank/DDBJ databases">
        <authorList>
            <person name="Nowell W R."/>
        </authorList>
    </citation>
    <scope>NUCLEOTIDE SEQUENCE</scope>
</reference>
<accession>A0A818K5I6</accession>
<comment type="caution">
    <text evidence="3">The sequence shown here is derived from an EMBL/GenBank/DDBJ whole genome shotgun (WGS) entry which is preliminary data.</text>
</comment>
<dbReference type="EMBL" id="CAJNOG010000123">
    <property type="protein sequence ID" value="CAF0976212.1"/>
    <property type="molecule type" value="Genomic_DNA"/>
</dbReference>
<evidence type="ECO:0000313" key="4">
    <source>
        <dbReference type="EMBL" id="CAF4144187.1"/>
    </source>
</evidence>
<dbReference type="Proteomes" id="UP000663868">
    <property type="component" value="Unassembled WGS sequence"/>
</dbReference>
<organism evidence="3 5">
    <name type="scientific">Adineta steineri</name>
    <dbReference type="NCBI Taxonomy" id="433720"/>
    <lineage>
        <taxon>Eukaryota</taxon>
        <taxon>Metazoa</taxon>
        <taxon>Spiralia</taxon>
        <taxon>Gnathifera</taxon>
        <taxon>Rotifera</taxon>
        <taxon>Eurotatoria</taxon>
        <taxon>Bdelloidea</taxon>
        <taxon>Adinetida</taxon>
        <taxon>Adinetidae</taxon>
        <taxon>Adineta</taxon>
    </lineage>
</organism>
<dbReference type="Proteomes" id="UP000663860">
    <property type="component" value="Unassembled WGS sequence"/>
</dbReference>
<dbReference type="Proteomes" id="UP000663844">
    <property type="component" value="Unassembled WGS sequence"/>
</dbReference>
<protein>
    <submittedName>
        <fullName evidence="3">Uncharacterized protein</fullName>
    </submittedName>
</protein>
<dbReference type="EMBL" id="CAJOBB010000077">
    <property type="protein sequence ID" value="CAF3549232.1"/>
    <property type="molecule type" value="Genomic_DNA"/>
</dbReference>